<dbReference type="Proteomes" id="UP000199202">
    <property type="component" value="Unassembled WGS sequence"/>
</dbReference>
<sequence>MRGQLERNVRVQLDLWNTPALWADHCAVPDEIVVAETPAMREAGREVYVYLDGDRDTPASAGPTLVHLRIYDGGVLFSLDCLAAGCHIFGIITSLQRVPRAKAMQ</sequence>
<reference evidence="1 2" key="1">
    <citation type="submission" date="2016-10" db="EMBL/GenBank/DDBJ databases">
        <authorList>
            <person name="de Groot N.N."/>
        </authorList>
    </citation>
    <scope>NUCLEOTIDE SEQUENCE [LARGE SCALE GENOMIC DNA]</scope>
    <source>
        <strain evidence="1 2">CGMCC 4.6533</strain>
    </source>
</reference>
<protein>
    <submittedName>
        <fullName evidence="1">Uncharacterized protein</fullName>
    </submittedName>
</protein>
<gene>
    <name evidence="1" type="ORF">SAMN05421869_12719</name>
</gene>
<dbReference type="STRING" id="633440.SAMN05421869_12719"/>
<dbReference type="AlphaFoldDB" id="A0A1G9KXF2"/>
<evidence type="ECO:0000313" key="2">
    <source>
        <dbReference type="Proteomes" id="UP000199202"/>
    </source>
</evidence>
<organism evidence="1 2">
    <name type="scientific">Nonomuraea jiangxiensis</name>
    <dbReference type="NCBI Taxonomy" id="633440"/>
    <lineage>
        <taxon>Bacteria</taxon>
        <taxon>Bacillati</taxon>
        <taxon>Actinomycetota</taxon>
        <taxon>Actinomycetes</taxon>
        <taxon>Streptosporangiales</taxon>
        <taxon>Streptosporangiaceae</taxon>
        <taxon>Nonomuraea</taxon>
    </lineage>
</organism>
<keyword evidence="2" id="KW-1185">Reference proteome</keyword>
<dbReference type="EMBL" id="FNDJ01000027">
    <property type="protein sequence ID" value="SDL54224.1"/>
    <property type="molecule type" value="Genomic_DNA"/>
</dbReference>
<accession>A0A1G9KXF2</accession>
<name>A0A1G9KXF2_9ACTN</name>
<evidence type="ECO:0000313" key="1">
    <source>
        <dbReference type="EMBL" id="SDL54224.1"/>
    </source>
</evidence>
<proteinExistence type="predicted"/>